<gene>
    <name evidence="2" type="ORF">KKP3000_001900</name>
</gene>
<proteinExistence type="predicted"/>
<reference evidence="2 3" key="1">
    <citation type="journal article" date="2024" name="Int. J. Mol. Sci.">
        <title>Exploration of Alicyclobacillus spp. Genome in Search of Antibiotic Resistance.</title>
        <authorList>
            <person name="Bucka-Kolendo J."/>
            <person name="Kiousi D.E."/>
            <person name="Dekowska A."/>
            <person name="Mikolajczuk-Szczyrba A."/>
            <person name="Karadedos D.M."/>
            <person name="Michael P."/>
            <person name="Galanis A."/>
            <person name="Sokolowska B."/>
        </authorList>
    </citation>
    <scope>NUCLEOTIDE SEQUENCE [LARGE SCALE GENOMIC DNA]</scope>
    <source>
        <strain evidence="2 3">KKP 3000</strain>
    </source>
</reference>
<accession>A0ABV5AKN9</accession>
<evidence type="ECO:0000313" key="2">
    <source>
        <dbReference type="EMBL" id="MFB5192691.1"/>
    </source>
</evidence>
<name>A0ABV5AKN9_9BACL</name>
<dbReference type="PANTHER" id="PTHR38590">
    <property type="entry name" value="BLL0828 PROTEIN"/>
    <property type="match status" value="1"/>
</dbReference>
<evidence type="ECO:0000313" key="3">
    <source>
        <dbReference type="Proteomes" id="UP001579974"/>
    </source>
</evidence>
<dbReference type="Proteomes" id="UP001579974">
    <property type="component" value="Unassembled WGS sequence"/>
</dbReference>
<comment type="caution">
    <text evidence="2">The sequence shown here is derived from an EMBL/GenBank/DDBJ whole genome shotgun (WGS) entry which is preliminary data.</text>
</comment>
<evidence type="ECO:0000259" key="1">
    <source>
        <dbReference type="Pfam" id="PF04480"/>
    </source>
</evidence>
<dbReference type="PANTHER" id="PTHR38590:SF1">
    <property type="entry name" value="BLL0828 PROTEIN"/>
    <property type="match status" value="1"/>
</dbReference>
<sequence length="180" mass="21417">MENYATFIVPLEGKDSFEIAKSSYQRADEIEAESQKEVADFIQAFICRELGDTYLKLWRVLRDAESPIELVTYLRLIRWEPYVESSDRQPPIIIAQRQIGKYRVDFTVEYDEHKWVIECDGHEFHEKTKEQAARDKQRDRYLQAEGYTVVHFTGSEIWKNPDCITEYLNDVLCPELRRKE</sequence>
<dbReference type="InterPro" id="IPR047216">
    <property type="entry name" value="Endonuclease_DUF559_bact"/>
</dbReference>
<keyword evidence="3" id="KW-1185">Reference proteome</keyword>
<dbReference type="InterPro" id="IPR011335">
    <property type="entry name" value="Restrct_endonuc-II-like"/>
</dbReference>
<dbReference type="SUPFAM" id="SSF52980">
    <property type="entry name" value="Restriction endonuclease-like"/>
    <property type="match status" value="1"/>
</dbReference>
<dbReference type="InterPro" id="IPR007569">
    <property type="entry name" value="DUF559"/>
</dbReference>
<feature type="domain" description="DUF559" evidence="1">
    <location>
        <begin position="96"/>
        <end position="169"/>
    </location>
</feature>
<dbReference type="EMBL" id="JBDXSU010000026">
    <property type="protein sequence ID" value="MFB5192691.1"/>
    <property type="molecule type" value="Genomic_DNA"/>
</dbReference>
<dbReference type="Gene3D" id="3.40.960.10">
    <property type="entry name" value="VSR Endonuclease"/>
    <property type="match status" value="1"/>
</dbReference>
<organism evidence="2 3">
    <name type="scientific">Alicyclobacillus fastidiosus</name>
    <dbReference type="NCBI Taxonomy" id="392011"/>
    <lineage>
        <taxon>Bacteria</taxon>
        <taxon>Bacillati</taxon>
        <taxon>Bacillota</taxon>
        <taxon>Bacilli</taxon>
        <taxon>Bacillales</taxon>
        <taxon>Alicyclobacillaceae</taxon>
        <taxon>Alicyclobacillus</taxon>
    </lineage>
</organism>
<dbReference type="Pfam" id="PF04480">
    <property type="entry name" value="DUF559"/>
    <property type="match status" value="1"/>
</dbReference>
<dbReference type="RefSeq" id="WP_275474270.1">
    <property type="nucleotide sequence ID" value="NZ_CP162940.1"/>
</dbReference>
<protein>
    <submittedName>
        <fullName evidence="2">DUF559 domain-containing protein</fullName>
    </submittedName>
</protein>